<dbReference type="GO" id="GO:0003682">
    <property type="term" value="F:chromatin binding"/>
    <property type="evidence" value="ECO:0007669"/>
    <property type="project" value="TreeGrafter"/>
</dbReference>
<evidence type="ECO:0000313" key="5">
    <source>
        <dbReference type="EMBL" id="KAJ5409066.1"/>
    </source>
</evidence>
<dbReference type="PANTHER" id="PTHR12585:SF70">
    <property type="entry name" value="RAD21_REC8 N TERMINAL DOMAIN PROTEIN (AFU_ORTHOLOGUE AFUA_6G02900)"/>
    <property type="match status" value="1"/>
</dbReference>
<evidence type="ECO:0000256" key="1">
    <source>
        <dbReference type="ARBA" id="ARBA00004123"/>
    </source>
</evidence>
<dbReference type="AlphaFoldDB" id="A0A9X0BDX1"/>
<name>A0A9X0BDX1_9EURO</name>
<dbReference type="CDD" id="cd21789">
    <property type="entry name" value="Rad21_Rec8_M_SpRec8p-like"/>
    <property type="match status" value="1"/>
</dbReference>
<protein>
    <recommendedName>
        <fullName evidence="4">Rad21/Rec8-like protein N-terminal domain-containing protein</fullName>
    </recommendedName>
</protein>
<dbReference type="GO" id="GO:0007064">
    <property type="term" value="P:mitotic sister chromatid cohesion"/>
    <property type="evidence" value="ECO:0007669"/>
    <property type="project" value="TreeGrafter"/>
</dbReference>
<sequence>MFYSHEILTSPEHGVATVWLAATLGPKSTTRKINRKAIFDVNVPGACRVIVNPEVPMALRLQGNTALAGSSINSVDIPFWMHSQCETRWLQCCDSCLAAAWIRMPEKQSENATLLRANNQPFESAKPSSLILPYDPTFLPETGLPGLNFDFSLFNCADNASTQGSSLWGKSAESQSTFLQGNNKIQIEFPMEDVGTANIVAGFEDDIFWGGEEGILLQPDFEFDEDGNIVEFHSSRLSPRKRRKIASMPRLSENTPSGSLHRKEKMNQEEDPFRDEVMMDLDLDPNVVQTTNVLELEDQALNNHQNQAEQEAETTYDPTEIFRAPSRKRPLREIALDEKTTLRNADLARSNEEYLVNMAQATKQKKYNRLPTITKKNAAFWVYGQGLGSVGMGLGANHEPHPLNMFSGERLYKSLGGMGLRPDPQDERGTEDEQYHARALPREARAQDRGMNADVDQHEDVEFARQAPSSILDDGFSQMPWNISASLHSSGQAQRFGSRSMSIGDPRFESSTRAGVSAGVGGRYRITSPSPLAGRSHLDPSHFDTAGGYIDDELEITRYLENELASDRENVSILSNPNMQSRLRKTRNSLGEQLQYLRKNQRDLASLDRESLNFYEFIRENMSAAAPVLEDGDDEGSGSGSVMFGDILPPSQTTRVVATQAFMNVLTLATEGWLVVHQDRLSDGGGDDWGARYRSGGIFMRVVEGDGAGVT</sequence>
<dbReference type="EMBL" id="JAPZBU010000004">
    <property type="protein sequence ID" value="KAJ5409066.1"/>
    <property type="molecule type" value="Genomic_DNA"/>
</dbReference>
<dbReference type="OrthoDB" id="5427633at2759"/>
<feature type="domain" description="Rad21/Rec8-like protein N-terminal" evidence="4">
    <location>
        <begin position="1"/>
        <end position="64"/>
    </location>
</feature>
<accession>A0A9X0BDX1</accession>
<dbReference type="GO" id="GO:0030892">
    <property type="term" value="C:mitotic cohesin complex"/>
    <property type="evidence" value="ECO:0007669"/>
    <property type="project" value="TreeGrafter"/>
</dbReference>
<evidence type="ECO:0000313" key="6">
    <source>
        <dbReference type="Proteomes" id="UP001147747"/>
    </source>
</evidence>
<dbReference type="Pfam" id="PF04825">
    <property type="entry name" value="Rad21_Rec8_N"/>
    <property type="match status" value="1"/>
</dbReference>
<feature type="region of interest" description="Disordered" evidence="3">
    <location>
        <begin position="496"/>
        <end position="522"/>
    </location>
</feature>
<evidence type="ECO:0000256" key="3">
    <source>
        <dbReference type="SAM" id="MobiDB-lite"/>
    </source>
</evidence>
<dbReference type="PANTHER" id="PTHR12585">
    <property type="entry name" value="SCC1 / RAD21 FAMILY MEMBER"/>
    <property type="match status" value="1"/>
</dbReference>
<reference evidence="5" key="1">
    <citation type="submission" date="2022-12" db="EMBL/GenBank/DDBJ databases">
        <authorList>
            <person name="Petersen C."/>
        </authorList>
    </citation>
    <scope>NUCLEOTIDE SEQUENCE</scope>
    <source>
        <strain evidence="5">IBT 29677</strain>
    </source>
</reference>
<reference evidence="5" key="2">
    <citation type="journal article" date="2023" name="IMA Fungus">
        <title>Comparative genomic study of the Penicillium genus elucidates a diverse pangenome and 15 lateral gene transfer events.</title>
        <authorList>
            <person name="Petersen C."/>
            <person name="Sorensen T."/>
            <person name="Nielsen M.R."/>
            <person name="Sondergaard T.E."/>
            <person name="Sorensen J.L."/>
            <person name="Fitzpatrick D.A."/>
            <person name="Frisvad J.C."/>
            <person name="Nielsen K.L."/>
        </authorList>
    </citation>
    <scope>NUCLEOTIDE SEQUENCE</scope>
    <source>
        <strain evidence="5">IBT 29677</strain>
    </source>
</reference>
<dbReference type="InterPro" id="IPR039781">
    <property type="entry name" value="Rad21/Rec8-like"/>
</dbReference>
<organism evidence="5 6">
    <name type="scientific">Penicillium cosmopolitanum</name>
    <dbReference type="NCBI Taxonomy" id="1131564"/>
    <lineage>
        <taxon>Eukaryota</taxon>
        <taxon>Fungi</taxon>
        <taxon>Dikarya</taxon>
        <taxon>Ascomycota</taxon>
        <taxon>Pezizomycotina</taxon>
        <taxon>Eurotiomycetes</taxon>
        <taxon>Eurotiomycetidae</taxon>
        <taxon>Eurotiales</taxon>
        <taxon>Aspergillaceae</taxon>
        <taxon>Penicillium</taxon>
    </lineage>
</organism>
<keyword evidence="6" id="KW-1185">Reference proteome</keyword>
<dbReference type="GO" id="GO:0005634">
    <property type="term" value="C:nucleus"/>
    <property type="evidence" value="ECO:0007669"/>
    <property type="project" value="UniProtKB-SubCell"/>
</dbReference>
<comment type="subcellular location">
    <subcellularLocation>
        <location evidence="1">Nucleus</location>
    </subcellularLocation>
</comment>
<keyword evidence="2" id="KW-0539">Nucleus</keyword>
<evidence type="ECO:0000256" key="2">
    <source>
        <dbReference type="ARBA" id="ARBA00023242"/>
    </source>
</evidence>
<dbReference type="RefSeq" id="XP_056493381.1">
    <property type="nucleotide sequence ID" value="XM_056627586.1"/>
</dbReference>
<feature type="region of interest" description="Disordered" evidence="3">
    <location>
        <begin position="241"/>
        <end position="268"/>
    </location>
</feature>
<dbReference type="GeneID" id="81366566"/>
<gene>
    <name evidence="5" type="ORF">N7509_002949</name>
</gene>
<dbReference type="InterPro" id="IPR006910">
    <property type="entry name" value="Rad21_Rec8_N"/>
</dbReference>
<dbReference type="Proteomes" id="UP001147747">
    <property type="component" value="Unassembled WGS sequence"/>
</dbReference>
<proteinExistence type="predicted"/>
<comment type="caution">
    <text evidence="5">The sequence shown here is derived from an EMBL/GenBank/DDBJ whole genome shotgun (WGS) entry which is preliminary data.</text>
</comment>
<evidence type="ECO:0000259" key="4">
    <source>
        <dbReference type="Pfam" id="PF04825"/>
    </source>
</evidence>